<keyword evidence="1" id="KW-0812">Transmembrane</keyword>
<proteinExistence type="predicted"/>
<dbReference type="EMBL" id="JAMQJY010000001">
    <property type="protein sequence ID" value="MCM2675978.1"/>
    <property type="molecule type" value="Genomic_DNA"/>
</dbReference>
<protein>
    <submittedName>
        <fullName evidence="2">Uncharacterized protein</fullName>
    </submittedName>
</protein>
<dbReference type="Proteomes" id="UP001203665">
    <property type="component" value="Unassembled WGS sequence"/>
</dbReference>
<evidence type="ECO:0000313" key="2">
    <source>
        <dbReference type="EMBL" id="MCM2675978.1"/>
    </source>
</evidence>
<gene>
    <name evidence="2" type="ORF">NDM98_11050</name>
</gene>
<feature type="transmembrane region" description="Helical" evidence="1">
    <location>
        <begin position="20"/>
        <end position="45"/>
    </location>
</feature>
<reference evidence="2" key="1">
    <citation type="submission" date="2022-06" db="EMBL/GenBank/DDBJ databases">
        <title>Alkalicoccobacillus porphyridii sp. nov., isolated from a marine red alga, Porphyridium purpureum and reclassification of Shouchella plakortidis and Shouchella gibsonii as Alkalicoccobacillus plakortidis comb. nov. and Alkalicoccobacillus gibsonii comb. nov.</title>
        <authorList>
            <person name="Kim K.H."/>
            <person name="Lee J.K."/>
            <person name="Han D.M."/>
            <person name="Baek J.H."/>
            <person name="Jeon C.O."/>
        </authorList>
    </citation>
    <scope>NUCLEOTIDE SEQUENCE</scope>
    <source>
        <strain evidence="2">DSM 19153</strain>
    </source>
</reference>
<dbReference type="RefSeq" id="WP_251607476.1">
    <property type="nucleotide sequence ID" value="NZ_JAMQJY010000001.1"/>
</dbReference>
<accession>A0ABT0XJ91</accession>
<comment type="caution">
    <text evidence="2">The sequence shown here is derived from an EMBL/GenBank/DDBJ whole genome shotgun (WGS) entry which is preliminary data.</text>
</comment>
<evidence type="ECO:0000256" key="1">
    <source>
        <dbReference type="SAM" id="Phobius"/>
    </source>
</evidence>
<keyword evidence="1" id="KW-1133">Transmembrane helix</keyword>
<feature type="transmembrane region" description="Helical" evidence="1">
    <location>
        <begin position="66"/>
        <end position="84"/>
    </location>
</feature>
<keyword evidence="3" id="KW-1185">Reference proteome</keyword>
<evidence type="ECO:0000313" key="3">
    <source>
        <dbReference type="Proteomes" id="UP001203665"/>
    </source>
</evidence>
<organism evidence="2 3">
    <name type="scientific">Alkalicoccobacillus plakortidis</name>
    <dbReference type="NCBI Taxonomy" id="444060"/>
    <lineage>
        <taxon>Bacteria</taxon>
        <taxon>Bacillati</taxon>
        <taxon>Bacillota</taxon>
        <taxon>Bacilli</taxon>
        <taxon>Bacillales</taxon>
        <taxon>Bacillaceae</taxon>
        <taxon>Alkalicoccobacillus</taxon>
    </lineage>
</organism>
<feature type="transmembrane region" description="Helical" evidence="1">
    <location>
        <begin position="90"/>
        <end position="109"/>
    </location>
</feature>
<sequence length="128" mass="14963">MGDDDVIDKKYQVYLAPVWLGIFFLILDSGLFYTLFMVIVIFIAAMIGYKLEVGMWGASGKSQFRMSKWLTIVWIGLIVAFWWVDSDLALWRQVLVTVLLLITAVLDFLDSYFWYKKEREQEADLQSD</sequence>
<name>A0ABT0XJ91_9BACI</name>
<keyword evidence="1" id="KW-0472">Membrane</keyword>